<gene>
    <name evidence="1" type="ORF">DSCW_47900</name>
</gene>
<dbReference type="RefSeq" id="WP_155306130.1">
    <property type="nucleotide sequence ID" value="NZ_AP021875.1"/>
</dbReference>
<proteinExistence type="predicted"/>
<dbReference type="AlphaFoldDB" id="A0A5K7ZCA9"/>
<dbReference type="Proteomes" id="UP000427769">
    <property type="component" value="Chromosome"/>
</dbReference>
<keyword evidence="2" id="KW-1185">Reference proteome</keyword>
<dbReference type="InterPro" id="IPR025961">
    <property type="entry name" value="Metal_resist"/>
</dbReference>
<accession>A0A5K7ZCA9</accession>
<dbReference type="Gene3D" id="1.20.120.1490">
    <property type="match status" value="1"/>
</dbReference>
<organism evidence="1 2">
    <name type="scientific">Desulfosarcina widdelii</name>
    <dbReference type="NCBI Taxonomy" id="947919"/>
    <lineage>
        <taxon>Bacteria</taxon>
        <taxon>Pseudomonadati</taxon>
        <taxon>Thermodesulfobacteriota</taxon>
        <taxon>Desulfobacteria</taxon>
        <taxon>Desulfobacterales</taxon>
        <taxon>Desulfosarcinaceae</taxon>
        <taxon>Desulfosarcina</taxon>
    </lineage>
</organism>
<dbReference type="EMBL" id="AP021875">
    <property type="protein sequence ID" value="BBO77373.1"/>
    <property type="molecule type" value="Genomic_DNA"/>
</dbReference>
<protein>
    <recommendedName>
        <fullName evidence="3">Zinc resistance-associated protein</fullName>
    </recommendedName>
</protein>
<dbReference type="KEGG" id="dwd:DSCW_47900"/>
<reference evidence="1 2" key="1">
    <citation type="submission" date="2019-11" db="EMBL/GenBank/DDBJ databases">
        <title>Comparative genomics of hydrocarbon-degrading Desulfosarcina strains.</title>
        <authorList>
            <person name="Watanabe M."/>
            <person name="Kojima H."/>
            <person name="Fukui M."/>
        </authorList>
    </citation>
    <scope>NUCLEOTIDE SEQUENCE [LARGE SCALE GENOMIC DNA]</scope>
    <source>
        <strain evidence="1 2">PP31</strain>
    </source>
</reference>
<name>A0A5K7ZCA9_9BACT</name>
<dbReference type="OrthoDB" id="5421056at2"/>
<dbReference type="Pfam" id="PF13801">
    <property type="entry name" value="Metal_resist"/>
    <property type="match status" value="1"/>
</dbReference>
<evidence type="ECO:0000313" key="2">
    <source>
        <dbReference type="Proteomes" id="UP000427769"/>
    </source>
</evidence>
<evidence type="ECO:0008006" key="3">
    <source>
        <dbReference type="Google" id="ProtNLM"/>
    </source>
</evidence>
<evidence type="ECO:0000313" key="1">
    <source>
        <dbReference type="EMBL" id="BBO77373.1"/>
    </source>
</evidence>
<sequence>MKKKTKGIIVLTVVAIFGFTTLAFAGWGNGCNYGMRRGNNSANWNHGDGSMHGQGQYYGNLSEQEIAKIEKQRNEFFKATENNRQMLYEKELALRSELAKENPDTSKASNLQSEISKLQSDLDQTRLDYQIQARKSVPNYGRGDSGYGHMMGNGPRGDRYCMW</sequence>